<evidence type="ECO:0000313" key="1">
    <source>
        <dbReference type="EMBL" id="MEZ0166531.1"/>
    </source>
</evidence>
<reference evidence="1 2" key="1">
    <citation type="submission" date="2024-07" db="EMBL/GenBank/DDBJ databases">
        <authorList>
            <person name="Thanompreechachai J."/>
            <person name="Duangmal K."/>
        </authorList>
    </citation>
    <scope>NUCLEOTIDE SEQUENCE [LARGE SCALE GENOMIC DNA]</scope>
    <source>
        <strain evidence="1 2">LSe6-4</strain>
    </source>
</reference>
<gene>
    <name evidence="1" type="ORF">AB2L27_17365</name>
</gene>
<name>A0ABV4H4N1_9ACTN</name>
<keyword evidence="2" id="KW-1185">Reference proteome</keyword>
<dbReference type="Proteomes" id="UP001565927">
    <property type="component" value="Unassembled WGS sequence"/>
</dbReference>
<dbReference type="EMBL" id="JBGFTU010000023">
    <property type="protein sequence ID" value="MEZ0166531.1"/>
    <property type="molecule type" value="Genomic_DNA"/>
</dbReference>
<comment type="caution">
    <text evidence="1">The sequence shown here is derived from an EMBL/GenBank/DDBJ whole genome shotgun (WGS) entry which is preliminary data.</text>
</comment>
<dbReference type="RefSeq" id="WP_370442749.1">
    <property type="nucleotide sequence ID" value="NZ_JBGFTU010000023.1"/>
</dbReference>
<protein>
    <submittedName>
        <fullName evidence="1">Uncharacterized protein</fullName>
    </submittedName>
</protein>
<evidence type="ECO:0000313" key="2">
    <source>
        <dbReference type="Proteomes" id="UP001565927"/>
    </source>
</evidence>
<sequence length="56" mass="6348">MERRRSRAWRVAERLRLVEEPGLRPVGSRAWWRRLALALGGGLGANVLLHAVDLFG</sequence>
<proteinExistence type="predicted"/>
<accession>A0ABV4H4N1</accession>
<organism evidence="1 2">
    <name type="scientific">Kineococcus halophytocola</name>
    <dbReference type="NCBI Taxonomy" id="3234027"/>
    <lineage>
        <taxon>Bacteria</taxon>
        <taxon>Bacillati</taxon>
        <taxon>Actinomycetota</taxon>
        <taxon>Actinomycetes</taxon>
        <taxon>Kineosporiales</taxon>
        <taxon>Kineosporiaceae</taxon>
        <taxon>Kineococcus</taxon>
    </lineage>
</organism>